<comment type="caution">
    <text evidence="1">The sequence shown here is derived from an EMBL/GenBank/DDBJ whole genome shotgun (WGS) entry which is preliminary data.</text>
</comment>
<gene>
    <name evidence="1" type="ORF">H9648_15095</name>
</gene>
<keyword evidence="2" id="KW-1185">Reference proteome</keyword>
<reference evidence="1 2" key="1">
    <citation type="submission" date="2020-08" db="EMBL/GenBank/DDBJ databases">
        <title>A Genomic Blueprint of the Chicken Gut Microbiome.</title>
        <authorList>
            <person name="Gilroy R."/>
            <person name="Ravi A."/>
            <person name="Getino M."/>
            <person name="Pursley I."/>
            <person name="Horton D.L."/>
            <person name="Alikhan N.-F."/>
            <person name="Baker D."/>
            <person name="Gharbi K."/>
            <person name="Hall N."/>
            <person name="Watson M."/>
            <person name="Adriaenssens E.M."/>
            <person name="Foster-Nyarko E."/>
            <person name="Jarju S."/>
            <person name="Secka A."/>
            <person name="Antonio M."/>
            <person name="Oren A."/>
            <person name="Chaudhuri R."/>
            <person name="La Ragione R.M."/>
            <person name="Hildebrand F."/>
            <person name="Pallen M.J."/>
        </authorList>
    </citation>
    <scope>NUCLEOTIDE SEQUENCE [LARGE SCALE GENOMIC DNA]</scope>
    <source>
        <strain evidence="1 2">Sa2CUA10</strain>
    </source>
</reference>
<protein>
    <submittedName>
        <fullName evidence="1">Uncharacterized protein</fullName>
    </submittedName>
</protein>
<proteinExistence type="predicted"/>
<organism evidence="1 2">
    <name type="scientific">Fictibacillus norfolkensis</name>
    <dbReference type="NCBI Taxonomy" id="2762233"/>
    <lineage>
        <taxon>Bacteria</taxon>
        <taxon>Bacillati</taxon>
        <taxon>Bacillota</taxon>
        <taxon>Bacilli</taxon>
        <taxon>Bacillales</taxon>
        <taxon>Fictibacillaceae</taxon>
        <taxon>Fictibacillus</taxon>
    </lineage>
</organism>
<evidence type="ECO:0000313" key="2">
    <source>
        <dbReference type="Proteomes" id="UP000603641"/>
    </source>
</evidence>
<accession>A0ABR8SPP0</accession>
<dbReference type="RefSeq" id="WP_191754625.1">
    <property type="nucleotide sequence ID" value="NZ_JACSQM010000007.1"/>
</dbReference>
<sequence>MKGIEILYNMGANEYESHSGYLIAEEYAVFKDNKWIMMVHVTKTECATVYRQSAGSMVIGEYTGMDLVPKIVELMVKFKNKTAFEFLCELTHNDEEINLSVI</sequence>
<name>A0ABR8SPP0_9BACL</name>
<dbReference type="Proteomes" id="UP000603641">
    <property type="component" value="Unassembled WGS sequence"/>
</dbReference>
<evidence type="ECO:0000313" key="1">
    <source>
        <dbReference type="EMBL" id="MBD7965385.1"/>
    </source>
</evidence>
<dbReference type="EMBL" id="JACSQM010000007">
    <property type="protein sequence ID" value="MBD7965385.1"/>
    <property type="molecule type" value="Genomic_DNA"/>
</dbReference>